<comment type="caution">
    <text evidence="1">The sequence shown here is derived from an EMBL/GenBank/DDBJ whole genome shotgun (WGS) entry which is preliminary data.</text>
</comment>
<keyword evidence="2" id="KW-1185">Reference proteome</keyword>
<dbReference type="EMBL" id="CAWUFR010000128">
    <property type="protein sequence ID" value="CAK6968950.1"/>
    <property type="molecule type" value="Genomic_DNA"/>
</dbReference>
<reference evidence="1 2" key="1">
    <citation type="submission" date="2024-01" db="EMBL/GenBank/DDBJ databases">
        <authorList>
            <person name="Alioto T."/>
            <person name="Alioto T."/>
            <person name="Gomez Garrido J."/>
        </authorList>
    </citation>
    <scope>NUCLEOTIDE SEQUENCE [LARGE SCALE GENOMIC DNA]</scope>
</reference>
<dbReference type="Proteomes" id="UP001314229">
    <property type="component" value="Unassembled WGS sequence"/>
</dbReference>
<evidence type="ECO:0000313" key="1">
    <source>
        <dbReference type="EMBL" id="CAK6968950.1"/>
    </source>
</evidence>
<sequence length="64" mass="7581">MTSMRVNRRLEELSGFHLGLLQYFLQKGWKRVQNGSIFPQKCIENRGLYTTPTNSKRSHRDAQR</sequence>
<evidence type="ECO:0000313" key="2">
    <source>
        <dbReference type="Proteomes" id="UP001314229"/>
    </source>
</evidence>
<proteinExistence type="predicted"/>
<accession>A0AAV1PCH2</accession>
<organism evidence="1 2">
    <name type="scientific">Scomber scombrus</name>
    <name type="common">Atlantic mackerel</name>
    <name type="synonym">Scomber vernalis</name>
    <dbReference type="NCBI Taxonomy" id="13677"/>
    <lineage>
        <taxon>Eukaryota</taxon>
        <taxon>Metazoa</taxon>
        <taxon>Chordata</taxon>
        <taxon>Craniata</taxon>
        <taxon>Vertebrata</taxon>
        <taxon>Euteleostomi</taxon>
        <taxon>Actinopterygii</taxon>
        <taxon>Neopterygii</taxon>
        <taxon>Teleostei</taxon>
        <taxon>Neoteleostei</taxon>
        <taxon>Acanthomorphata</taxon>
        <taxon>Pelagiaria</taxon>
        <taxon>Scombriformes</taxon>
        <taxon>Scombridae</taxon>
        <taxon>Scomber</taxon>
    </lineage>
</organism>
<name>A0AAV1PCH2_SCOSC</name>
<gene>
    <name evidence="1" type="ORF">FSCOSCO3_A007437</name>
</gene>
<protein>
    <submittedName>
        <fullName evidence="1">Uncharacterized protein</fullName>
    </submittedName>
</protein>
<dbReference type="AlphaFoldDB" id="A0AAV1PCH2"/>